<evidence type="ECO:0000313" key="10">
    <source>
        <dbReference type="EMBL" id="EGW22915.1"/>
    </source>
</evidence>
<dbReference type="CDD" id="cd01750">
    <property type="entry name" value="GATase1_CobQ"/>
    <property type="match status" value="1"/>
</dbReference>
<dbReference type="Gene3D" id="3.40.50.300">
    <property type="entry name" value="P-loop containing nucleotide triphosphate hydrolases"/>
    <property type="match status" value="1"/>
</dbReference>
<dbReference type="SUPFAM" id="SSF52540">
    <property type="entry name" value="P-loop containing nucleoside triphosphate hydrolases"/>
    <property type="match status" value="1"/>
</dbReference>
<name>G3IVI8_METTV</name>
<dbReference type="InterPro" id="IPR002586">
    <property type="entry name" value="CobQ/CobB/MinD/ParA_Nub-bd_dom"/>
</dbReference>
<comment type="pathway">
    <text evidence="1 7">Cofactor biosynthesis; adenosylcobalamin biosynthesis.</text>
</comment>
<dbReference type="OrthoDB" id="9808302at2"/>
<dbReference type="eggNOG" id="COG1492">
    <property type="taxonomic scope" value="Bacteria"/>
</dbReference>
<proteinExistence type="inferred from homology"/>
<dbReference type="PROSITE" id="PS51273">
    <property type="entry name" value="GATASE_TYPE_1"/>
    <property type="match status" value="1"/>
</dbReference>
<dbReference type="InterPro" id="IPR027417">
    <property type="entry name" value="P-loop_NTPase"/>
</dbReference>
<accession>G3IVI8</accession>
<dbReference type="RefSeq" id="WP_006890927.1">
    <property type="nucleotide sequence ID" value="NZ_JH109152.1"/>
</dbReference>
<reference evidence="10 11" key="1">
    <citation type="submission" date="2011-06" db="EMBL/GenBank/DDBJ databases">
        <title>Genomic sequence of Methylobacter tundripaludum SV96.</title>
        <authorList>
            <consortium name="US DOE Joint Genome Institute"/>
            <person name="Lucas S."/>
            <person name="Han J."/>
            <person name="Lapidus A."/>
            <person name="Cheng J.-F."/>
            <person name="Goodwin L."/>
            <person name="Pitluck S."/>
            <person name="Held B."/>
            <person name="Detter J.C."/>
            <person name="Han C."/>
            <person name="Tapia R."/>
            <person name="Land M."/>
            <person name="Hauser L."/>
            <person name="Kyrpides N."/>
            <person name="Ivanova N."/>
            <person name="Ovchinnikova G."/>
            <person name="Pagani I."/>
            <person name="Klotz M.G."/>
            <person name="Dispirito A.A."/>
            <person name="Murrell J.C."/>
            <person name="Dunfield P."/>
            <person name="Kalyuzhnaya M.G."/>
            <person name="Svenning M."/>
            <person name="Trotsenko Y.A."/>
            <person name="Stein L.Y."/>
            <person name="Woyke T."/>
        </authorList>
    </citation>
    <scope>NUCLEOTIDE SEQUENCE [LARGE SCALE GENOMIC DNA]</scope>
    <source>
        <strain evidence="11">ATCC BAA-1195 / DSM 17260 / SV96</strain>
    </source>
</reference>
<dbReference type="InterPro" id="IPR033949">
    <property type="entry name" value="CobQ_GATase1"/>
</dbReference>
<dbReference type="Proteomes" id="UP000004664">
    <property type="component" value="Unassembled WGS sequence"/>
</dbReference>
<evidence type="ECO:0000256" key="6">
    <source>
        <dbReference type="ARBA" id="ARBA00025166"/>
    </source>
</evidence>
<keyword evidence="4 7" id="KW-0169">Cobalamin biosynthesis</keyword>
<evidence type="ECO:0000256" key="4">
    <source>
        <dbReference type="ARBA" id="ARBA00022573"/>
    </source>
</evidence>
<dbReference type="InterPro" id="IPR047045">
    <property type="entry name" value="CobQ_N"/>
</dbReference>
<dbReference type="InterPro" id="IPR004459">
    <property type="entry name" value="CobQ_synth"/>
</dbReference>
<comment type="function">
    <text evidence="6 7">Catalyzes amidations at positions B, D, E, and G on adenosylcobyrinic A,C-diamide. NH(2) groups are provided by glutamine, and one molecule of ATP is hydrogenolyzed for each amidation.</text>
</comment>
<dbReference type="PANTHER" id="PTHR21343:SF1">
    <property type="entry name" value="COBYRIC ACID SYNTHASE"/>
    <property type="match status" value="1"/>
</dbReference>
<dbReference type="Pfam" id="PF07685">
    <property type="entry name" value="GATase_3"/>
    <property type="match status" value="1"/>
</dbReference>
<evidence type="ECO:0000256" key="1">
    <source>
        <dbReference type="ARBA" id="ARBA00004953"/>
    </source>
</evidence>
<evidence type="ECO:0000259" key="8">
    <source>
        <dbReference type="Pfam" id="PF01656"/>
    </source>
</evidence>
<dbReference type="GO" id="GO:0003824">
    <property type="term" value="F:catalytic activity"/>
    <property type="evidence" value="ECO:0007669"/>
    <property type="project" value="InterPro"/>
</dbReference>
<dbReference type="NCBIfam" id="TIGR00313">
    <property type="entry name" value="cobQ"/>
    <property type="match status" value="1"/>
</dbReference>
<dbReference type="Gene3D" id="3.40.50.880">
    <property type="match status" value="1"/>
</dbReference>
<evidence type="ECO:0000313" key="11">
    <source>
        <dbReference type="Proteomes" id="UP000004664"/>
    </source>
</evidence>
<organism evidence="10 11">
    <name type="scientific">Methylobacter tundripaludum (strain ATCC BAA-1195 / DSM 17260 / SV96)</name>
    <dbReference type="NCBI Taxonomy" id="697282"/>
    <lineage>
        <taxon>Bacteria</taxon>
        <taxon>Pseudomonadati</taxon>
        <taxon>Pseudomonadota</taxon>
        <taxon>Gammaproteobacteria</taxon>
        <taxon>Methylococcales</taxon>
        <taxon>Methylococcaceae</taxon>
        <taxon>Methylobacter</taxon>
    </lineage>
</organism>
<evidence type="ECO:0000259" key="9">
    <source>
        <dbReference type="Pfam" id="PF07685"/>
    </source>
</evidence>
<feature type="domain" description="CobQ/CobB/MinD/ParA nucleotide binding" evidence="8">
    <location>
        <begin position="4"/>
        <end position="227"/>
    </location>
</feature>
<evidence type="ECO:0000256" key="7">
    <source>
        <dbReference type="HAMAP-Rule" id="MF_00028"/>
    </source>
</evidence>
<sequence>MKPLAVFGTSSDAGKTTLVMALCRIFADQGLKVAPFKAQNVSNNSAVTKEGREISRAQCLQAEAARVEPSYLFNPVLLKSHGNGSVQVIVNGLVYQNQSIAVYYAEIDRLKQQVKQAFSLLQQDYDLIVAEGAGSPVELNLLNKDLSNTFVANSFNTKNILVADIERGGVFASIYGTLELMDPVMRSNLIGVVINKFRGDRRFFDEGEKIIAERFGVPVLGVLPFKPLNIDMEDSQSLRNYRQRLIDAKIRVAVIAYPGLSNYNDLDVLMGDPELYVELIHDYRPLESFDMVLLPGSKTVIRDLQWLKNQGLFEEILQFNKPVFGICGGYQMLCQSLHDPDAIEHESAIVETGLSFIDDTVLYQSPKILARGHYQLFTYAGISGYEIHCGRMDKYPLYYQGGLFGRIDSLSIATLPPSLAVAGTHVHGVFDHDEFRTDYFKTINPQYQGYAYAHYREAEIQGFADMVAENLDIAAILQALQAS</sequence>
<feature type="domain" description="CobB/CobQ-like glutamine amidotransferase" evidence="9">
    <location>
        <begin position="251"/>
        <end position="434"/>
    </location>
</feature>
<comment type="similarity">
    <text evidence="2 7">Belongs to the CobB/CobQ family. CobQ subfamily.</text>
</comment>
<dbReference type="GO" id="GO:0015420">
    <property type="term" value="F:ABC-type vitamin B12 transporter activity"/>
    <property type="evidence" value="ECO:0007669"/>
    <property type="project" value="UniProtKB-UniRule"/>
</dbReference>
<dbReference type="STRING" id="697282.Mettu_1749"/>
<keyword evidence="11" id="KW-1185">Reference proteome</keyword>
<feature type="active site" description="Nucleophile" evidence="7">
    <location>
        <position position="327"/>
    </location>
</feature>
<dbReference type="PROSITE" id="PS51274">
    <property type="entry name" value="GATASE_COBBQ"/>
    <property type="match status" value="1"/>
</dbReference>
<evidence type="ECO:0000256" key="5">
    <source>
        <dbReference type="ARBA" id="ARBA00022962"/>
    </source>
</evidence>
<dbReference type="PANTHER" id="PTHR21343">
    <property type="entry name" value="DETHIOBIOTIN SYNTHETASE"/>
    <property type="match status" value="1"/>
</dbReference>
<dbReference type="GO" id="GO:0009236">
    <property type="term" value="P:cobalamin biosynthetic process"/>
    <property type="evidence" value="ECO:0007669"/>
    <property type="project" value="UniProtKB-UniRule"/>
</dbReference>
<dbReference type="Pfam" id="PF01656">
    <property type="entry name" value="CbiA"/>
    <property type="match status" value="1"/>
</dbReference>
<dbReference type="NCBIfam" id="NF001989">
    <property type="entry name" value="PRK00784.1"/>
    <property type="match status" value="1"/>
</dbReference>
<dbReference type="HOGENOM" id="CLU_019250_2_2_6"/>
<dbReference type="InterPro" id="IPR011698">
    <property type="entry name" value="GATase_3"/>
</dbReference>
<dbReference type="SUPFAM" id="SSF52317">
    <property type="entry name" value="Class I glutamine amidotransferase-like"/>
    <property type="match status" value="1"/>
</dbReference>
<dbReference type="InterPro" id="IPR029062">
    <property type="entry name" value="Class_I_gatase-like"/>
</dbReference>
<dbReference type="UniPathway" id="UPA00148"/>
<dbReference type="HAMAP" id="MF_00028">
    <property type="entry name" value="CobQ"/>
    <property type="match status" value="1"/>
</dbReference>
<protein>
    <recommendedName>
        <fullName evidence="3 7">Cobyric acid synthase</fullName>
    </recommendedName>
</protein>
<dbReference type="AlphaFoldDB" id="G3IVI8"/>
<evidence type="ECO:0000256" key="3">
    <source>
        <dbReference type="ARBA" id="ARBA00019833"/>
    </source>
</evidence>
<keyword evidence="5 7" id="KW-0315">Glutamine amidotransferase</keyword>
<dbReference type="EMBL" id="JH109152">
    <property type="protein sequence ID" value="EGW22915.1"/>
    <property type="molecule type" value="Genomic_DNA"/>
</dbReference>
<feature type="active site" evidence="7">
    <location>
        <position position="427"/>
    </location>
</feature>
<gene>
    <name evidence="7" type="primary">cobQ</name>
    <name evidence="10" type="ORF">Mettu_1749</name>
</gene>
<evidence type="ECO:0000256" key="2">
    <source>
        <dbReference type="ARBA" id="ARBA00006205"/>
    </source>
</evidence>
<dbReference type="CDD" id="cd05389">
    <property type="entry name" value="CobQ_N"/>
    <property type="match status" value="1"/>
</dbReference>